<feature type="compositionally biased region" description="Gly residues" evidence="2">
    <location>
        <begin position="64"/>
        <end position="81"/>
    </location>
</feature>
<evidence type="ECO:0000313" key="5">
    <source>
        <dbReference type="Proteomes" id="UP000481252"/>
    </source>
</evidence>
<dbReference type="SMART" id="SM00869">
    <property type="entry name" value="Autotransporter"/>
    <property type="match status" value="1"/>
</dbReference>
<dbReference type="Pfam" id="PF03797">
    <property type="entry name" value="Autotransporter"/>
    <property type="match status" value="1"/>
</dbReference>
<dbReference type="SUPFAM" id="SSF51126">
    <property type="entry name" value="Pectin lyase-like"/>
    <property type="match status" value="3"/>
</dbReference>
<dbReference type="PANTHER" id="PTHR35037">
    <property type="entry name" value="C-TERMINAL REGION OF AIDA-LIKE PROTEIN"/>
    <property type="match status" value="1"/>
</dbReference>
<dbReference type="SUPFAM" id="SSF103515">
    <property type="entry name" value="Autotransporter"/>
    <property type="match status" value="1"/>
</dbReference>
<dbReference type="Proteomes" id="UP000481252">
    <property type="component" value="Unassembled WGS sequence"/>
</dbReference>
<dbReference type="EMBL" id="JAAKZG010000004">
    <property type="protein sequence ID" value="NGN41683.1"/>
    <property type="molecule type" value="Genomic_DNA"/>
</dbReference>
<dbReference type="InterPro" id="IPR036709">
    <property type="entry name" value="Autotransporte_beta_dom_sf"/>
</dbReference>
<sequence length="2102" mass="203357">MAVSIQPAWADGGAGSAGSFYGGRGGVDSAEGTGENGVAASYAGGGGGAGKTGGNGATSSSGGNSIGGNGGASAGEAGADGGSSSNASGGGGGGGAHGSVDTALPGTTTTGGKGGKGGDGNYGDGGGGGAGGYGAVVIGDGDKGLLSTNLEGGAGGAGGATSLPREIDYGGNGGSGGVGLLFSGTGGKTVTIGAGVTGGNGGNAGAAHVNVPYQYRSKGGAGGAGLVGDNLAITIDASGAITGGNGGAPSATGFDFAGAGGVGLSGSGLTVSLSGAISGGFSGDGTSRANAIDFTGGNNFLTLNTGWSLNGGIGVTGGLTFDQAISATVANTISGSGTLTKTGAGTLTLTGANTYSGTTTITAGVLQVGNGGTTGQLGSGAVVNNSALVYNRSGTFTVANTISGSGTLTRTGSGTQILTGANTYSGTTTITAGILQVGNGGTTGQLGSGAIVNNSALVYNRSDDFTVANTISGTGTFTKEGEGTLTLTGANTYSGGTTVSEGTLALGRLNAAGTGGLTVNGGTFDLGNYSQVVSSLQGTGGTINSNGGMLNVDQTTDTAFDGDVTGLGTLNKNGTGTLTMNGVIRGGHLGISAGTLVLNSANTYNVGGAGGGTFLADATLIVGHDNALADSTLSVFGSNAILGANKTVTLANDIDLVGISNGSLTVDTTADLTLSGIIRDNGGTSGTLTKKGEGALSLTGANTYGGGTTVSDGTLAISDDANLGAATGRLKLDGGTLESLADIEMTRAISLGTSGGSFAPVSGTSLTLGGDIDGDGGLDIEGDGTLVLTGTNSYLGGTAVSGGTLVLGTEAGGAGSLTTTILGEIVNDGGILEIVKADLTDVTMIRNKSFTVFHNNMSAGSTSITNTGLLAFDDTSSAGEADIINDGGVVFADMTSAGMATITNNGVLIFYGESSADNATITATEDAYVYFTDYSTAGKAALVANGSVFDLSNTLGTDGDGLVTAGSIAGTSTGTFFLGENRLVVGGNGASTEFAGEIADDDPSCGCGRTGGSLVKTGTGTLTLTGASTYTGGTTVSNGTLRIGDGGAGGSIAGDVDVSGSGTVSGTGSIAGDVRFSAGGVLAGAQGQTLTIGGDLALDAASSIDVALGGAPTAALFDVHGDLTLDGTLNITDQGGFGAGVYRLFDYGGALTDNGLDIGMVPTGVDAATMFVQTAAAQQVNLVNTAGQQLRFWDGGDPAGINDGIINGGDGVWSAEGATWTGDDGALNGPMLPDPAFAVFQGVAGTVTVDDGSGTVAATGMQFVTDGYRIEGDGIALAGIGGESIIRVGDGTAAGAATTATIASSLTGTARLIKDDLGTLVLEGANTYAGGTELRGGTLSVASDANLGNVAGGLAFTGGTLATISSFDSARAVALDTTGRFDVAAATQLGLGGAITGAGDLYKTGAGTLVLTGANAYGNTLVAQGTLAGNTASISGNIGNAAIVVFDQGADNTFAGTIAGLGGTNGAMIKRGAGTLTLAGASSLDWSVETGGLVSSASRFGGDAAIGIGARFTLDDAANATYAGVISGAGDFIKAGAGDLRLTGDSSAFEGLTTVSGGRLSVGVGGFGSLGGTLVVASGGFLGGSGTIGTTSVASGGIIAPGNSIGTLKVNGDLTLAAGSIYRVEIAGTGTSDRIDVTGKATVSGSNVSVMALDPKVSYQNGQTYRILNADGGVSGTFAAPLTQSAFLDLTLDHKAKSVDLTIKIKGPDPEEPEEPEEPETPPLFGTVAETRNQLATAGALDTLEQSGASLALYNTLLVLDAAQARAAFDGLSGEVHASAKTALIEDTAHIRNAANDRIRAAFEGVGAAPVPILAYGPDGQHLAPASSDHGLAVWGNAFGSWGHVGSDGNAARLDHSTGGLLVGGDAMLGDWRLGLLAGYSRSSFDVKGRASSGDSDNYHVGLYGGTQWGALAFRTGLAYSWHDIETRRDVAFPGFSDQLKGDYRAGTTQLFGEFGYGIEAGAFSFEPFANLAYVSLRTGGFAEQGGAAALASASQTTDVTFTTLGLRAASAFTLGTVEVTAKGMLGWRHAFGDVTPLSTAAFAGSNAFTVAGTPIARNAALVEAGLDLKLSDTASISASYTGQYGSGAQEHGFKARLGVAF</sequence>
<dbReference type="Gene3D" id="2.40.128.130">
    <property type="entry name" value="Autotransporter beta-domain"/>
    <property type="match status" value="1"/>
</dbReference>
<dbReference type="InterPro" id="IPR011050">
    <property type="entry name" value="Pectin_lyase_fold/virulence"/>
</dbReference>
<organism evidence="4 5">
    <name type="scientific">Mesorhizobium zhangyense</name>
    <dbReference type="NCBI Taxonomy" id="1776730"/>
    <lineage>
        <taxon>Bacteria</taxon>
        <taxon>Pseudomonadati</taxon>
        <taxon>Pseudomonadota</taxon>
        <taxon>Alphaproteobacteria</taxon>
        <taxon>Hyphomicrobiales</taxon>
        <taxon>Phyllobacteriaceae</taxon>
        <taxon>Mesorhizobium</taxon>
    </lineage>
</organism>
<comment type="caution">
    <text evidence="4">The sequence shown here is derived from an EMBL/GenBank/DDBJ whole genome shotgun (WGS) entry which is preliminary data.</text>
</comment>
<dbReference type="PANTHER" id="PTHR35037:SF3">
    <property type="entry name" value="C-TERMINAL REGION OF AIDA-LIKE PROTEIN"/>
    <property type="match status" value="1"/>
</dbReference>
<dbReference type="InterPro" id="IPR006315">
    <property type="entry name" value="OM_autotransptr_brl_dom"/>
</dbReference>
<dbReference type="InterPro" id="IPR051551">
    <property type="entry name" value="Autotransporter_adhesion"/>
</dbReference>
<feature type="compositionally biased region" description="Gly residues" evidence="2">
    <location>
        <begin position="88"/>
        <end position="97"/>
    </location>
</feature>
<reference evidence="4 5" key="1">
    <citation type="submission" date="2020-02" db="EMBL/GenBank/DDBJ databases">
        <title>Genome sequence of the type strain CGMCC 1.15528 of Mesorhizobium zhangyense.</title>
        <authorList>
            <person name="Gao J."/>
            <person name="Sun J."/>
        </authorList>
    </citation>
    <scope>NUCLEOTIDE SEQUENCE [LARGE SCALE GENOMIC DNA]</scope>
    <source>
        <strain evidence="4 5">CGMCC 1.15528</strain>
    </source>
</reference>
<proteinExistence type="predicted"/>
<dbReference type="NCBIfam" id="TIGR01414">
    <property type="entry name" value="autotrans_barl"/>
    <property type="match status" value="1"/>
</dbReference>
<evidence type="ECO:0000256" key="2">
    <source>
        <dbReference type="SAM" id="MobiDB-lite"/>
    </source>
</evidence>
<dbReference type="PROSITE" id="PS51208">
    <property type="entry name" value="AUTOTRANSPORTER"/>
    <property type="match status" value="1"/>
</dbReference>
<protein>
    <submittedName>
        <fullName evidence="4">Autotransporter domain-containing protein</fullName>
    </submittedName>
</protein>
<keyword evidence="5" id="KW-1185">Reference proteome</keyword>
<evidence type="ECO:0000259" key="3">
    <source>
        <dbReference type="PROSITE" id="PS51208"/>
    </source>
</evidence>
<gene>
    <name evidence="4" type="ORF">G6N74_11440</name>
</gene>
<evidence type="ECO:0000256" key="1">
    <source>
        <dbReference type="ARBA" id="ARBA00022729"/>
    </source>
</evidence>
<dbReference type="InterPro" id="IPR012332">
    <property type="entry name" value="Autotransporter_pectin_lyase_C"/>
</dbReference>
<evidence type="ECO:0000313" key="4">
    <source>
        <dbReference type="EMBL" id="NGN41683.1"/>
    </source>
</evidence>
<feature type="compositionally biased region" description="Gly residues" evidence="2">
    <location>
        <begin position="109"/>
        <end position="118"/>
    </location>
</feature>
<dbReference type="InterPro" id="IPR005546">
    <property type="entry name" value="Autotransporte_beta"/>
</dbReference>
<keyword evidence="1" id="KW-0732">Signal</keyword>
<dbReference type="NCBIfam" id="TIGR02601">
    <property type="entry name" value="autotrns_rpt"/>
    <property type="match status" value="9"/>
</dbReference>
<feature type="region of interest" description="Disordered" evidence="2">
    <location>
        <begin position="48"/>
        <end position="118"/>
    </location>
</feature>
<name>A0A7C9V7E5_9HYPH</name>
<dbReference type="InterPro" id="IPR013425">
    <property type="entry name" value="Autotrns_rpt"/>
</dbReference>
<dbReference type="GO" id="GO:0019867">
    <property type="term" value="C:outer membrane"/>
    <property type="evidence" value="ECO:0007669"/>
    <property type="project" value="InterPro"/>
</dbReference>
<dbReference type="Pfam" id="PF12951">
    <property type="entry name" value="PATR"/>
    <property type="match status" value="10"/>
</dbReference>
<dbReference type="Gene3D" id="2.160.20.20">
    <property type="match status" value="3"/>
</dbReference>
<dbReference type="RefSeq" id="WP_165117336.1">
    <property type="nucleotide sequence ID" value="NZ_JAAKZG010000004.1"/>
</dbReference>
<accession>A0A7C9V7E5</accession>
<feature type="domain" description="Autotransporter" evidence="3">
    <location>
        <begin position="1827"/>
        <end position="2102"/>
    </location>
</feature>